<reference evidence="3 4" key="1">
    <citation type="submission" date="2019-12" db="EMBL/GenBank/DDBJ databases">
        <title>Chromosome-level assembly of the Caenorhabditis remanei genome.</title>
        <authorList>
            <person name="Teterina A.A."/>
            <person name="Willis J.H."/>
            <person name="Phillips P.C."/>
        </authorList>
    </citation>
    <scope>NUCLEOTIDE SEQUENCE [LARGE SCALE GENOMIC DNA]</scope>
    <source>
        <strain evidence="3 4">PX506</strain>
        <tissue evidence="3">Whole organism</tissue>
    </source>
</reference>
<feature type="chain" id="PRO_5025558252" evidence="2">
    <location>
        <begin position="18"/>
        <end position="111"/>
    </location>
</feature>
<evidence type="ECO:0000313" key="4">
    <source>
        <dbReference type="Proteomes" id="UP000483820"/>
    </source>
</evidence>
<feature type="transmembrane region" description="Helical" evidence="1">
    <location>
        <begin position="58"/>
        <end position="84"/>
    </location>
</feature>
<organism evidence="3 4">
    <name type="scientific">Caenorhabditis remanei</name>
    <name type="common">Caenorhabditis vulgaris</name>
    <dbReference type="NCBI Taxonomy" id="31234"/>
    <lineage>
        <taxon>Eukaryota</taxon>
        <taxon>Metazoa</taxon>
        <taxon>Ecdysozoa</taxon>
        <taxon>Nematoda</taxon>
        <taxon>Chromadorea</taxon>
        <taxon>Rhabditida</taxon>
        <taxon>Rhabditina</taxon>
        <taxon>Rhabditomorpha</taxon>
        <taxon>Rhabditoidea</taxon>
        <taxon>Rhabditidae</taxon>
        <taxon>Peloderinae</taxon>
        <taxon>Caenorhabditis</taxon>
    </lineage>
</organism>
<evidence type="ECO:0000256" key="1">
    <source>
        <dbReference type="SAM" id="Phobius"/>
    </source>
</evidence>
<sequence length="111" mass="13105">MWKSLFFLACLSNVVNGYLLSKSDPICRDETFLFFWKSNDPQSSRAMSPYDITSECSVYYQIWFLVLLCLFFLIWLVSIVPIIISFIEGTDRRTNCCHEKKKREKQKNGKN</sequence>
<feature type="signal peptide" evidence="2">
    <location>
        <begin position="1"/>
        <end position="17"/>
    </location>
</feature>
<dbReference type="RefSeq" id="XP_003104127.2">
    <property type="nucleotide sequence ID" value="XM_003104079.2"/>
</dbReference>
<dbReference type="EMBL" id="WUAV01000003">
    <property type="protein sequence ID" value="KAF1762008.1"/>
    <property type="molecule type" value="Genomic_DNA"/>
</dbReference>
<accession>A0A6A5H2T3</accession>
<dbReference type="GeneID" id="9802597"/>
<keyword evidence="1" id="KW-0812">Transmembrane</keyword>
<evidence type="ECO:0000256" key="2">
    <source>
        <dbReference type="SAM" id="SignalP"/>
    </source>
</evidence>
<protein>
    <submittedName>
        <fullName evidence="3">Uncharacterized protein</fullName>
    </submittedName>
</protein>
<keyword evidence="2" id="KW-0732">Signal</keyword>
<comment type="caution">
    <text evidence="3">The sequence shown here is derived from an EMBL/GenBank/DDBJ whole genome shotgun (WGS) entry which is preliminary data.</text>
</comment>
<gene>
    <name evidence="3" type="ORF">GCK72_010268</name>
</gene>
<evidence type="ECO:0000313" key="3">
    <source>
        <dbReference type="EMBL" id="KAF1762008.1"/>
    </source>
</evidence>
<dbReference type="AlphaFoldDB" id="A0A6A5H2T3"/>
<name>A0A6A5H2T3_CAERE</name>
<dbReference type="KEGG" id="crq:GCK72_010268"/>
<dbReference type="Proteomes" id="UP000483820">
    <property type="component" value="Chromosome III"/>
</dbReference>
<keyword evidence="1" id="KW-1133">Transmembrane helix</keyword>
<proteinExistence type="predicted"/>
<keyword evidence="1" id="KW-0472">Membrane</keyword>
<dbReference type="CTD" id="9802597"/>